<dbReference type="PROSITE" id="PS00301">
    <property type="entry name" value="G_TR_1"/>
    <property type="match status" value="1"/>
</dbReference>
<dbReference type="GO" id="GO:0005525">
    <property type="term" value="F:GTP binding"/>
    <property type="evidence" value="ECO:0007669"/>
    <property type="project" value="UniProtKB-KW"/>
</dbReference>
<dbReference type="InterPro" id="IPR009001">
    <property type="entry name" value="Transl_elong_EF1A/Init_IF2_C"/>
</dbReference>
<evidence type="ECO:0000256" key="7">
    <source>
        <dbReference type="ARBA" id="ARBA00025526"/>
    </source>
</evidence>
<dbReference type="PANTHER" id="PTHR43721">
    <property type="entry name" value="ELONGATION FACTOR TU-RELATED"/>
    <property type="match status" value="1"/>
</dbReference>
<dbReference type="PROSITE" id="PS51722">
    <property type="entry name" value="G_TR_2"/>
    <property type="match status" value="1"/>
</dbReference>
<protein>
    <recommendedName>
        <fullName evidence="2">Selenocysteine-specific elongation factor</fullName>
    </recommendedName>
    <alternativeName>
        <fullName evidence="8">SelB translation factor</fullName>
    </alternativeName>
</protein>
<dbReference type="FunFam" id="3.40.50.300:FF:001064">
    <property type="entry name" value="Selenocysteine-specific translation elongation factor"/>
    <property type="match status" value="1"/>
</dbReference>
<dbReference type="InterPro" id="IPR004161">
    <property type="entry name" value="EFTu-like_2"/>
</dbReference>
<dbReference type="GO" id="GO:0003746">
    <property type="term" value="F:translation elongation factor activity"/>
    <property type="evidence" value="ECO:0007669"/>
    <property type="project" value="InterPro"/>
</dbReference>
<dbReference type="InterPro" id="IPR031157">
    <property type="entry name" value="G_TR_CS"/>
</dbReference>
<evidence type="ECO:0000256" key="1">
    <source>
        <dbReference type="ARBA" id="ARBA00004496"/>
    </source>
</evidence>
<keyword evidence="4" id="KW-0547">Nucleotide-binding</keyword>
<dbReference type="SUPFAM" id="SSF52540">
    <property type="entry name" value="P-loop containing nucleoside triphosphate hydrolases"/>
    <property type="match status" value="1"/>
</dbReference>
<dbReference type="GO" id="GO:0005737">
    <property type="term" value="C:cytoplasm"/>
    <property type="evidence" value="ECO:0007669"/>
    <property type="project" value="UniProtKB-SubCell"/>
</dbReference>
<dbReference type="CDD" id="cd04171">
    <property type="entry name" value="SelB"/>
    <property type="match status" value="1"/>
</dbReference>
<comment type="caution">
    <text evidence="10">The sequence shown here is derived from an EMBL/GenBank/DDBJ whole genome shotgun (WGS) entry which is preliminary data.</text>
</comment>
<evidence type="ECO:0000256" key="6">
    <source>
        <dbReference type="ARBA" id="ARBA00023134"/>
    </source>
</evidence>
<keyword evidence="6" id="KW-0342">GTP-binding</keyword>
<dbReference type="PANTHER" id="PTHR43721:SF22">
    <property type="entry name" value="ELONGATION FACTOR TU, MITOCHONDRIAL"/>
    <property type="match status" value="1"/>
</dbReference>
<dbReference type="SUPFAM" id="SSF50447">
    <property type="entry name" value="Translation proteins"/>
    <property type="match status" value="1"/>
</dbReference>
<dbReference type="Pfam" id="PF25461">
    <property type="entry name" value="Beta-barrel_SelB"/>
    <property type="match status" value="1"/>
</dbReference>
<evidence type="ECO:0000259" key="9">
    <source>
        <dbReference type="PROSITE" id="PS51722"/>
    </source>
</evidence>
<dbReference type="GO" id="GO:0001514">
    <property type="term" value="P:selenocysteine incorporation"/>
    <property type="evidence" value="ECO:0007669"/>
    <property type="project" value="InterPro"/>
</dbReference>
<comment type="subcellular location">
    <subcellularLocation>
        <location evidence="1">Cytoplasm</location>
    </subcellularLocation>
</comment>
<dbReference type="Pfam" id="PF03144">
    <property type="entry name" value="GTP_EFTU_D2"/>
    <property type="match status" value="1"/>
</dbReference>
<evidence type="ECO:0000256" key="4">
    <source>
        <dbReference type="ARBA" id="ARBA00022741"/>
    </source>
</evidence>
<dbReference type="SUPFAM" id="SSF50465">
    <property type="entry name" value="EF-Tu/eEF-1alpha/eIF2-gamma C-terminal domain"/>
    <property type="match status" value="1"/>
</dbReference>
<dbReference type="InterPro" id="IPR050055">
    <property type="entry name" value="EF-Tu_GTPase"/>
</dbReference>
<evidence type="ECO:0000256" key="8">
    <source>
        <dbReference type="ARBA" id="ARBA00031615"/>
    </source>
</evidence>
<keyword evidence="3" id="KW-0963">Cytoplasm</keyword>
<dbReference type="InterPro" id="IPR000795">
    <property type="entry name" value="T_Tr_GTP-bd_dom"/>
</dbReference>
<dbReference type="Gene3D" id="3.40.50.300">
    <property type="entry name" value="P-loop containing nucleotide triphosphate hydrolases"/>
    <property type="match status" value="1"/>
</dbReference>
<dbReference type="AlphaFoldDB" id="E6QSV1"/>
<dbReference type="Pfam" id="PF00009">
    <property type="entry name" value="GTP_EFTU"/>
    <property type="match status" value="1"/>
</dbReference>
<dbReference type="Gene3D" id="2.40.30.10">
    <property type="entry name" value="Translation factors"/>
    <property type="match status" value="1"/>
</dbReference>
<evidence type="ECO:0000313" key="10">
    <source>
        <dbReference type="EMBL" id="CBI10323.1"/>
    </source>
</evidence>
<dbReference type="InterPro" id="IPR009000">
    <property type="entry name" value="Transl_B-barrel_sf"/>
</dbReference>
<evidence type="ECO:0000256" key="3">
    <source>
        <dbReference type="ARBA" id="ARBA00022490"/>
    </source>
</evidence>
<sequence length="375" mass="40127">MIIGTAGHIDHGKTSLIKALSGVDADRLKEEKARGITIDLGYAYTPLPNGDVLGFVDVPGHEKLVHNMLAGATGIDYVLLVIAADDGPMAQTREHLAILNLLGLNCGAVALTKIDRVAPERIAAVVHEIHALLSGTGLDNSPIFPLSAMTGQGVDELHAHLDKTALEIPAKSCAGHFRLAVDRAFTIAGTGTVVTGTVFSGEVHVGDKLIISPAGIGVRVRGIHTQNQLAQSGHAGQRCALNLAGVNFEKEDVRRGMWILEAPVHAPTQRFDAHFWLLAEEQKALKHWTPVHLHIGASDVMARLAILEGGTIEPSGMALVQLITDKPIVRSMATVLFCVTSQHNARWAAAKYLTRFLLIKTGVLRHASPRCKPCK</sequence>
<evidence type="ECO:0000256" key="2">
    <source>
        <dbReference type="ARBA" id="ARBA00015953"/>
    </source>
</evidence>
<dbReference type="CDD" id="cd15491">
    <property type="entry name" value="selB_III"/>
    <property type="match status" value="1"/>
</dbReference>
<dbReference type="InterPro" id="IPR004535">
    <property type="entry name" value="Transl_elong_SelB"/>
</dbReference>
<accession>E6QSV1</accession>
<keyword evidence="5" id="KW-0648">Protein biosynthesis</keyword>
<dbReference type="InterPro" id="IPR057335">
    <property type="entry name" value="Beta-barrel_SelB"/>
</dbReference>
<proteinExistence type="predicted"/>
<dbReference type="NCBIfam" id="TIGR00475">
    <property type="entry name" value="selB"/>
    <property type="match status" value="1"/>
</dbReference>
<dbReference type="GO" id="GO:0003723">
    <property type="term" value="F:RNA binding"/>
    <property type="evidence" value="ECO:0007669"/>
    <property type="project" value="InterPro"/>
</dbReference>
<dbReference type="GO" id="GO:0003924">
    <property type="term" value="F:GTPase activity"/>
    <property type="evidence" value="ECO:0007669"/>
    <property type="project" value="InterPro"/>
</dbReference>
<organism evidence="10">
    <name type="scientific">mine drainage metagenome</name>
    <dbReference type="NCBI Taxonomy" id="410659"/>
    <lineage>
        <taxon>unclassified sequences</taxon>
        <taxon>metagenomes</taxon>
        <taxon>ecological metagenomes</taxon>
    </lineage>
</organism>
<gene>
    <name evidence="10" type="ORF">CARN7_1101</name>
</gene>
<reference evidence="10" key="1">
    <citation type="submission" date="2009-10" db="EMBL/GenBank/DDBJ databases">
        <title>Diversity of trophic interactions inside an arsenic-rich microbial ecosystem.</title>
        <authorList>
            <person name="Bertin P.N."/>
            <person name="Heinrich-Salmeron A."/>
            <person name="Pelletier E."/>
            <person name="Goulhen-Chollet F."/>
            <person name="Arsene-Ploetze F."/>
            <person name="Gallien S."/>
            <person name="Calteau A."/>
            <person name="Vallenet D."/>
            <person name="Casiot C."/>
            <person name="Chane-Woon-Ming B."/>
            <person name="Giloteaux L."/>
            <person name="Barakat M."/>
            <person name="Bonnefoy V."/>
            <person name="Bruneel O."/>
            <person name="Chandler M."/>
            <person name="Cleiss J."/>
            <person name="Duran R."/>
            <person name="Elbaz-Poulichet F."/>
            <person name="Fonknechten N."/>
            <person name="Lauga B."/>
            <person name="Mornico D."/>
            <person name="Ortet P."/>
            <person name="Schaeffer C."/>
            <person name="Siguier P."/>
            <person name="Alexander Thil Smith A."/>
            <person name="Van Dorsselaer A."/>
            <person name="Weissenbach J."/>
            <person name="Medigue C."/>
            <person name="Le Paslier D."/>
        </authorList>
    </citation>
    <scope>NUCLEOTIDE SEQUENCE</scope>
</reference>
<dbReference type="EMBL" id="CABR01000082">
    <property type="protein sequence ID" value="CBI10323.1"/>
    <property type="molecule type" value="Genomic_DNA"/>
</dbReference>
<feature type="domain" description="Tr-type G" evidence="9">
    <location>
        <begin position="1"/>
        <end position="170"/>
    </location>
</feature>
<dbReference type="InterPro" id="IPR027417">
    <property type="entry name" value="P-loop_NTPase"/>
</dbReference>
<dbReference type="PRINTS" id="PR00315">
    <property type="entry name" value="ELONGATNFCT"/>
</dbReference>
<name>E6QSV1_9ZZZZ</name>
<evidence type="ECO:0000256" key="5">
    <source>
        <dbReference type="ARBA" id="ARBA00022917"/>
    </source>
</evidence>
<comment type="function">
    <text evidence="7">Translation factor necessary for the incorporation of selenocysteine into proteins. It probably replaces EF-Tu for the insertion of selenocysteine directed by the UGA codon. SelB binds GTP and GDP.</text>
</comment>